<dbReference type="NCBIfam" id="TIGR04222">
    <property type="entry name" value="near_uncomplex"/>
    <property type="match status" value="1"/>
</dbReference>
<name>A0A5C6A697_9BACT</name>
<feature type="transmembrane region" description="Helical" evidence="1">
    <location>
        <begin position="215"/>
        <end position="235"/>
    </location>
</feature>
<dbReference type="InterPro" id="IPR026467">
    <property type="entry name" value="Ser/Gly_Cys_C_dom"/>
</dbReference>
<comment type="caution">
    <text evidence="2">The sequence shown here is derived from an EMBL/GenBank/DDBJ whole genome shotgun (WGS) entry which is preliminary data.</text>
</comment>
<evidence type="ECO:0000313" key="2">
    <source>
        <dbReference type="EMBL" id="TWT94976.1"/>
    </source>
</evidence>
<dbReference type="EMBL" id="SJPM01000007">
    <property type="protein sequence ID" value="TWT94976.1"/>
    <property type="molecule type" value="Genomic_DNA"/>
</dbReference>
<evidence type="ECO:0000256" key="1">
    <source>
        <dbReference type="SAM" id="Phobius"/>
    </source>
</evidence>
<gene>
    <name evidence="2" type="ORF">Pla100_35550</name>
</gene>
<keyword evidence="3" id="KW-1185">Reference proteome</keyword>
<evidence type="ECO:0008006" key="4">
    <source>
        <dbReference type="Google" id="ProtNLM"/>
    </source>
</evidence>
<dbReference type="Proteomes" id="UP000316213">
    <property type="component" value="Unassembled WGS sequence"/>
</dbReference>
<proteinExistence type="predicted"/>
<feature type="transmembrane region" description="Helical" evidence="1">
    <location>
        <begin position="358"/>
        <end position="377"/>
    </location>
</feature>
<evidence type="ECO:0000313" key="3">
    <source>
        <dbReference type="Proteomes" id="UP000316213"/>
    </source>
</evidence>
<feature type="transmembrane region" description="Helical" evidence="1">
    <location>
        <begin position="389"/>
        <end position="407"/>
    </location>
</feature>
<reference evidence="2 3" key="1">
    <citation type="submission" date="2019-02" db="EMBL/GenBank/DDBJ databases">
        <title>Deep-cultivation of Planctomycetes and their phenomic and genomic characterization uncovers novel biology.</title>
        <authorList>
            <person name="Wiegand S."/>
            <person name="Jogler M."/>
            <person name="Boedeker C."/>
            <person name="Pinto D."/>
            <person name="Vollmers J."/>
            <person name="Rivas-Marin E."/>
            <person name="Kohn T."/>
            <person name="Peeters S.H."/>
            <person name="Heuer A."/>
            <person name="Rast P."/>
            <person name="Oberbeckmann S."/>
            <person name="Bunk B."/>
            <person name="Jeske O."/>
            <person name="Meyerdierks A."/>
            <person name="Storesund J.E."/>
            <person name="Kallscheuer N."/>
            <person name="Luecker S."/>
            <person name="Lage O.M."/>
            <person name="Pohl T."/>
            <person name="Merkel B.J."/>
            <person name="Hornburger P."/>
            <person name="Mueller R.-W."/>
            <person name="Bruemmer F."/>
            <person name="Labrenz M."/>
            <person name="Spormann A.M."/>
            <person name="Op Den Camp H."/>
            <person name="Overmann J."/>
            <person name="Amann R."/>
            <person name="Jetten M.S.M."/>
            <person name="Mascher T."/>
            <person name="Medema M.H."/>
            <person name="Devos D.P."/>
            <person name="Kaster A.-K."/>
            <person name="Ovreas L."/>
            <person name="Rohde M."/>
            <person name="Galperin M.Y."/>
            <person name="Jogler C."/>
        </authorList>
    </citation>
    <scope>NUCLEOTIDE SEQUENCE [LARGE SCALE GENOMIC DNA]</scope>
    <source>
        <strain evidence="2 3">Pla100</strain>
    </source>
</reference>
<keyword evidence="1" id="KW-1133">Transmembrane helix</keyword>
<dbReference type="OrthoDB" id="278697at2"/>
<keyword evidence="1" id="KW-0472">Membrane</keyword>
<protein>
    <recommendedName>
        <fullName evidence="4">TIGR04222 domain-containing membrane protein</fullName>
    </recommendedName>
</protein>
<keyword evidence="1" id="KW-0812">Transmembrane</keyword>
<dbReference type="RefSeq" id="WP_146578928.1">
    <property type="nucleotide sequence ID" value="NZ_SJPM01000007.1"/>
</dbReference>
<organism evidence="2 3">
    <name type="scientific">Neorhodopirellula pilleata</name>
    <dbReference type="NCBI Taxonomy" id="2714738"/>
    <lineage>
        <taxon>Bacteria</taxon>
        <taxon>Pseudomonadati</taxon>
        <taxon>Planctomycetota</taxon>
        <taxon>Planctomycetia</taxon>
        <taxon>Pirellulales</taxon>
        <taxon>Pirellulaceae</taxon>
        <taxon>Neorhodopirellula</taxon>
    </lineage>
</organism>
<dbReference type="AlphaFoldDB" id="A0A5C6A697"/>
<sequence length="526" mass="57300">MNALVNKSEITQPENDVLWKTLSDFPIGGESASWEQAGTPGGLTFSMRLARENGWSLDHARHCIDEYRRFLYLAARAGHSVTPSDAVDQVWHQHLVYTENYWVDLCGEVLPTPLHHGPTRGGTQQRVHFQDQYEKTLRSYERFFGKPPKTIWPATQERFAQSIASVRVDRRKAWIIPKPNLSLTMPGGSRYSLAGLATIPLATMFPFNLDGPTFLAVYGLIVALACIFCFVWYHVGNGFLASNNAQIGSDCRMDWCLTALLAGGRKRLLQVALLELVRRENLRCDGNGFVLANDASYQPLPNDGELARSLFQAITQTVRASGKPQSVKRLSVATNSVATRGELQLQASGYLRQSDQNLFYRSSVMSVAAVVLGIGGIRCYQGIATDRPIGFLILEMVMAIVLFAMVFRLDGRLTTKGAGLLDQLRAQYPPSHVRSTSAENVDSDEMLPYLAFLGPAAIASLTHRSADMVVHDVLFGEEIRARQREASSTGGAWDFGSDSGDTASFSSGADAGCGSGCGGGCGGCGG</sequence>
<accession>A0A5C6A697</accession>